<organism evidence="2 3">
    <name type="scientific">Pogona vitticeps</name>
    <name type="common">central bearded dragon</name>
    <dbReference type="NCBI Taxonomy" id="103695"/>
    <lineage>
        <taxon>Eukaryota</taxon>
        <taxon>Metazoa</taxon>
        <taxon>Chordata</taxon>
        <taxon>Craniata</taxon>
        <taxon>Vertebrata</taxon>
        <taxon>Euteleostomi</taxon>
        <taxon>Lepidosauria</taxon>
        <taxon>Squamata</taxon>
        <taxon>Bifurcata</taxon>
        <taxon>Unidentata</taxon>
        <taxon>Episquamata</taxon>
        <taxon>Toxicofera</taxon>
        <taxon>Iguania</taxon>
        <taxon>Acrodonta</taxon>
        <taxon>Agamidae</taxon>
        <taxon>Amphibolurinae</taxon>
        <taxon>Pogona</taxon>
    </lineage>
</organism>
<accession>A0ABM5EI01</accession>
<evidence type="ECO:0000313" key="3">
    <source>
        <dbReference type="RefSeq" id="XP_072832774.1"/>
    </source>
</evidence>
<keyword evidence="2" id="KW-1185">Reference proteome</keyword>
<sequence>MFPAEWSKQTKQFFGLQLVCNLYDLGLDRKEILTFSEGFAYYFSHLPKMQWVTLLFGVACLIYLGSASLLILADCPVSLYHEDSRLSTLLWLRPAYCLYEEWTRKAIDPSQATCWTATIEVEVKPAGSNSTYKIGRRFPVPHCSPMMEDPFVLEEGLAYEMGPTLICFNESCTKAVLPGHGYSVRYVLYNQAQSLLAATNWSQPFQTLGEVGGGGGSSMHPPLSFRSIDVDFKGASGGLVIIIVLLSITVFVLLGAAWSAMGSRNHHL</sequence>
<reference evidence="3" key="1">
    <citation type="submission" date="2025-08" db="UniProtKB">
        <authorList>
            <consortium name="RefSeq"/>
        </authorList>
    </citation>
    <scope>IDENTIFICATION</scope>
</reference>
<protein>
    <submittedName>
        <fullName evidence="3">Uncharacterized protein isoform X1</fullName>
    </submittedName>
</protein>
<dbReference type="GeneID" id="110078538"/>
<keyword evidence="1" id="KW-1133">Transmembrane helix</keyword>
<keyword evidence="1" id="KW-0812">Transmembrane</keyword>
<proteinExistence type="predicted"/>
<evidence type="ECO:0000313" key="2">
    <source>
        <dbReference type="Proteomes" id="UP001652642"/>
    </source>
</evidence>
<name>A0ABM5EI01_9SAUR</name>
<keyword evidence="1" id="KW-0472">Membrane</keyword>
<dbReference type="RefSeq" id="XP_072832774.1">
    <property type="nucleotide sequence ID" value="XM_072976673.1"/>
</dbReference>
<dbReference type="Proteomes" id="UP001652642">
    <property type="component" value="Chromosome 6"/>
</dbReference>
<gene>
    <name evidence="3" type="primary">LOC110078538</name>
</gene>
<feature type="transmembrane region" description="Helical" evidence="1">
    <location>
        <begin position="51"/>
        <end position="72"/>
    </location>
</feature>
<evidence type="ECO:0000256" key="1">
    <source>
        <dbReference type="SAM" id="Phobius"/>
    </source>
</evidence>
<feature type="transmembrane region" description="Helical" evidence="1">
    <location>
        <begin position="235"/>
        <end position="258"/>
    </location>
</feature>